<evidence type="ECO:0000256" key="1">
    <source>
        <dbReference type="ARBA" id="ARBA00022679"/>
    </source>
</evidence>
<dbReference type="GO" id="GO:0008476">
    <property type="term" value="F:protein-tyrosine sulfotransferase activity"/>
    <property type="evidence" value="ECO:0007669"/>
    <property type="project" value="InterPro"/>
</dbReference>
<evidence type="ECO:0008006" key="4">
    <source>
        <dbReference type="Google" id="ProtNLM"/>
    </source>
</evidence>
<sequence>MSEIIRRIFIVGSPRSGTTLLQSLVASHSWIQTFPESHFFYNMGDTGRLRKFLHLANTVASKSTIQRWLTECDRRDLANYLPDGATYSAHVKAFVYLLDRMTRENNKQIWVEKTPLHLHYIKYIERYVETPLFIHIVRNGVDVVSSVYDIANNDLNKWGGNRSLEHCINRWELDIRLSANELGKENHFFVRYENLVANPVQSLEHLFKFLRIEFEKDILVRRISEKQDYILPSESWKSDVSKEIKLRTNIERLRSLTKKELEILQNRVNKIDLTKF</sequence>
<evidence type="ECO:0000313" key="2">
    <source>
        <dbReference type="EMBL" id="CAG5084303.1"/>
    </source>
</evidence>
<dbReference type="RefSeq" id="WP_258542661.1">
    <property type="nucleotide sequence ID" value="NZ_OU015584.1"/>
</dbReference>
<dbReference type="InterPro" id="IPR027417">
    <property type="entry name" value="P-loop_NTPase"/>
</dbReference>
<dbReference type="Gene3D" id="3.40.50.300">
    <property type="entry name" value="P-loop containing nucleotide triphosphate hydrolases"/>
    <property type="match status" value="1"/>
</dbReference>
<dbReference type="AlphaFoldDB" id="A0A916JNS5"/>
<keyword evidence="1" id="KW-0808">Transferase</keyword>
<dbReference type="InterPro" id="IPR026634">
    <property type="entry name" value="TPST-like"/>
</dbReference>
<name>A0A916JNS5_9FLAO</name>
<accession>A0A916JNS5</accession>
<dbReference type="Proteomes" id="UP000683507">
    <property type="component" value="Chromosome"/>
</dbReference>
<proteinExistence type="predicted"/>
<dbReference type="EMBL" id="OU015584">
    <property type="protein sequence ID" value="CAG5084303.1"/>
    <property type="molecule type" value="Genomic_DNA"/>
</dbReference>
<protein>
    <recommendedName>
        <fullName evidence="4">Sulfotransferase</fullName>
    </recommendedName>
</protein>
<evidence type="ECO:0000313" key="3">
    <source>
        <dbReference type="Proteomes" id="UP000683507"/>
    </source>
</evidence>
<keyword evidence="3" id="KW-1185">Reference proteome</keyword>
<organism evidence="2 3">
    <name type="scientific">Parvicella tangerina</name>
    <dbReference type="NCBI Taxonomy" id="2829795"/>
    <lineage>
        <taxon>Bacteria</taxon>
        <taxon>Pseudomonadati</taxon>
        <taxon>Bacteroidota</taxon>
        <taxon>Flavobacteriia</taxon>
        <taxon>Flavobacteriales</taxon>
        <taxon>Parvicellaceae</taxon>
        <taxon>Parvicella</taxon>
    </lineage>
</organism>
<gene>
    <name evidence="2" type="ORF">CRYO30217_02431</name>
</gene>
<dbReference type="SUPFAM" id="SSF52540">
    <property type="entry name" value="P-loop containing nucleoside triphosphate hydrolases"/>
    <property type="match status" value="1"/>
</dbReference>
<dbReference type="PANTHER" id="PTHR12788:SF10">
    <property type="entry name" value="PROTEIN-TYROSINE SULFOTRANSFERASE"/>
    <property type="match status" value="1"/>
</dbReference>
<dbReference type="PANTHER" id="PTHR12788">
    <property type="entry name" value="PROTEIN-TYROSINE SULFOTRANSFERASE 2"/>
    <property type="match status" value="1"/>
</dbReference>
<reference evidence="2" key="1">
    <citation type="submission" date="2021-04" db="EMBL/GenBank/DDBJ databases">
        <authorList>
            <person name="Rodrigo-Torres L."/>
            <person name="Arahal R. D."/>
            <person name="Lucena T."/>
        </authorList>
    </citation>
    <scope>NUCLEOTIDE SEQUENCE</scope>
    <source>
        <strain evidence="2">AS29M-1</strain>
    </source>
</reference>
<dbReference type="Pfam" id="PF13469">
    <property type="entry name" value="Sulfotransfer_3"/>
    <property type="match status" value="1"/>
</dbReference>
<dbReference type="KEGG" id="ptan:CRYO30217_02431"/>